<dbReference type="HOGENOM" id="CLU_1116454_0_0_1"/>
<protein>
    <submittedName>
        <fullName evidence="2">Uncharacterized protein</fullName>
    </submittedName>
</protein>
<dbReference type="eggNOG" id="KOG4300">
    <property type="taxonomic scope" value="Eukaryota"/>
</dbReference>
<evidence type="ECO:0000313" key="3">
    <source>
        <dbReference type="Proteomes" id="UP000002058"/>
    </source>
</evidence>
<reference evidence="3" key="1">
    <citation type="journal article" date="2009" name="Genome Res.">
        <title>Comparative genomic analyses of the human fungal pathogens Coccidioides and their relatives.</title>
        <authorList>
            <person name="Sharpton T.J."/>
            <person name="Stajich J.E."/>
            <person name="Rounsley S.D."/>
            <person name="Gardner M.J."/>
            <person name="Wortman J.R."/>
            <person name="Jordar V.S."/>
            <person name="Maiti R."/>
            <person name="Kodira C.D."/>
            <person name="Neafsey D.E."/>
            <person name="Zeng Q."/>
            <person name="Hung C.-Y."/>
            <person name="McMahan C."/>
            <person name="Muszewska A."/>
            <person name="Grynberg M."/>
            <person name="Mandel M.A."/>
            <person name="Kellner E.M."/>
            <person name="Barker B.M."/>
            <person name="Galgiani J.N."/>
            <person name="Orbach M.J."/>
            <person name="Kirkland T.N."/>
            <person name="Cole G.T."/>
            <person name="Henn M.R."/>
            <person name="Birren B.W."/>
            <person name="Taylor J.W."/>
        </authorList>
    </citation>
    <scope>NUCLEOTIDE SEQUENCE [LARGE SCALE GENOMIC DNA]</scope>
    <source>
        <strain evidence="3">UAMH 1704</strain>
    </source>
</reference>
<dbReference type="RefSeq" id="XP_002582569.1">
    <property type="nucleotide sequence ID" value="XM_002582523.1"/>
</dbReference>
<organism evidence="2 3">
    <name type="scientific">Uncinocarpus reesii (strain UAMH 1704)</name>
    <dbReference type="NCBI Taxonomy" id="336963"/>
    <lineage>
        <taxon>Eukaryota</taxon>
        <taxon>Fungi</taxon>
        <taxon>Dikarya</taxon>
        <taxon>Ascomycota</taxon>
        <taxon>Pezizomycotina</taxon>
        <taxon>Eurotiomycetes</taxon>
        <taxon>Eurotiomycetidae</taxon>
        <taxon>Onygenales</taxon>
        <taxon>Onygenaceae</taxon>
        <taxon>Uncinocarpus</taxon>
    </lineage>
</organism>
<proteinExistence type="predicted"/>
<feature type="region of interest" description="Disordered" evidence="1">
    <location>
        <begin position="1"/>
        <end position="61"/>
    </location>
</feature>
<evidence type="ECO:0000313" key="2">
    <source>
        <dbReference type="EMBL" id="EEP82477.1"/>
    </source>
</evidence>
<dbReference type="GeneID" id="8444220"/>
<feature type="compositionally biased region" description="Basic and acidic residues" evidence="1">
    <location>
        <begin position="228"/>
        <end position="240"/>
    </location>
</feature>
<sequence>MSPTGMRQVLGRAGPKHLGQAMARKPPVDLLSAASLRRTAGKKSPPVPEASKSSIPPASRPVRPKMLTLSAVAVFAFSTYGTYLFVSYNKAVEASKSLNVPYDLSDRYDRSTRTYDSEVDKSEVLIRLGKRLKELIHHGKGECAGIRCQPERGQILLLEHGRSYYGWVNKLLDDLAPAHANQHGCWWNRDIGKIVEQSGLEIVESKRWHLGTTWKYVLRPRQGTDRANEKMEISSLDSEKAAGGSSLLA</sequence>
<dbReference type="InParanoid" id="C4JYU1"/>
<name>C4JYU1_UNCRE</name>
<dbReference type="KEGG" id="ure:UREG_07342"/>
<keyword evidence="3" id="KW-1185">Reference proteome</keyword>
<dbReference type="VEuPathDB" id="FungiDB:UREG_07342"/>
<gene>
    <name evidence="2" type="ORF">UREG_07342</name>
</gene>
<dbReference type="AlphaFoldDB" id="C4JYU1"/>
<dbReference type="OrthoDB" id="416496at2759"/>
<evidence type="ECO:0000256" key="1">
    <source>
        <dbReference type="SAM" id="MobiDB-lite"/>
    </source>
</evidence>
<accession>C4JYU1</accession>
<dbReference type="EMBL" id="CH476619">
    <property type="protein sequence ID" value="EEP82477.1"/>
    <property type="molecule type" value="Genomic_DNA"/>
</dbReference>
<dbReference type="Proteomes" id="UP000002058">
    <property type="component" value="Unassembled WGS sequence"/>
</dbReference>
<feature type="region of interest" description="Disordered" evidence="1">
    <location>
        <begin position="228"/>
        <end position="249"/>
    </location>
</feature>